<dbReference type="AlphaFoldDB" id="A0A0A8XZI1"/>
<sequence>MTYQNSHESSLPLISDLQFSLYAVQYST</sequence>
<evidence type="ECO:0000313" key="1">
    <source>
        <dbReference type="EMBL" id="JAD19419.1"/>
    </source>
</evidence>
<dbReference type="EMBL" id="GBRH01278476">
    <property type="protein sequence ID" value="JAD19419.1"/>
    <property type="molecule type" value="Transcribed_RNA"/>
</dbReference>
<organism evidence="1">
    <name type="scientific">Arundo donax</name>
    <name type="common">Giant reed</name>
    <name type="synonym">Donax arundinaceus</name>
    <dbReference type="NCBI Taxonomy" id="35708"/>
    <lineage>
        <taxon>Eukaryota</taxon>
        <taxon>Viridiplantae</taxon>
        <taxon>Streptophyta</taxon>
        <taxon>Embryophyta</taxon>
        <taxon>Tracheophyta</taxon>
        <taxon>Spermatophyta</taxon>
        <taxon>Magnoliopsida</taxon>
        <taxon>Liliopsida</taxon>
        <taxon>Poales</taxon>
        <taxon>Poaceae</taxon>
        <taxon>PACMAD clade</taxon>
        <taxon>Arundinoideae</taxon>
        <taxon>Arundineae</taxon>
        <taxon>Arundo</taxon>
    </lineage>
</organism>
<reference evidence="1" key="1">
    <citation type="submission" date="2014-09" db="EMBL/GenBank/DDBJ databases">
        <authorList>
            <person name="Magalhaes I.L.F."/>
            <person name="Oliveira U."/>
            <person name="Santos F.R."/>
            <person name="Vidigal T.H.D.A."/>
            <person name="Brescovit A.D."/>
            <person name="Santos A.J."/>
        </authorList>
    </citation>
    <scope>NUCLEOTIDE SEQUENCE</scope>
    <source>
        <tissue evidence="1">Shoot tissue taken approximately 20 cm above the soil surface</tissue>
    </source>
</reference>
<proteinExistence type="predicted"/>
<name>A0A0A8XZI1_ARUDO</name>
<protein>
    <submittedName>
        <fullName evidence="1">Uncharacterized protein</fullName>
    </submittedName>
</protein>
<accession>A0A0A8XZI1</accession>
<reference evidence="1" key="2">
    <citation type="journal article" date="2015" name="Data Brief">
        <title>Shoot transcriptome of the giant reed, Arundo donax.</title>
        <authorList>
            <person name="Barrero R.A."/>
            <person name="Guerrero F.D."/>
            <person name="Moolhuijzen P."/>
            <person name="Goolsby J.A."/>
            <person name="Tidwell J."/>
            <person name="Bellgard S.E."/>
            <person name="Bellgard M.I."/>
        </authorList>
    </citation>
    <scope>NUCLEOTIDE SEQUENCE</scope>
    <source>
        <tissue evidence="1">Shoot tissue taken approximately 20 cm above the soil surface</tissue>
    </source>
</reference>